<protein>
    <submittedName>
        <fullName evidence="1">Exopolyphosphatase</fullName>
    </submittedName>
</protein>
<organism evidence="1 2">
    <name type="scientific">Desulfoluna limicola</name>
    <dbReference type="NCBI Taxonomy" id="2810562"/>
    <lineage>
        <taxon>Bacteria</taxon>
        <taxon>Pseudomonadati</taxon>
        <taxon>Thermodesulfobacteriota</taxon>
        <taxon>Desulfobacteria</taxon>
        <taxon>Desulfobacterales</taxon>
        <taxon>Desulfolunaceae</taxon>
        <taxon>Desulfoluna</taxon>
    </lineage>
</organism>
<proteinExistence type="predicted"/>
<dbReference type="InterPro" id="IPR038763">
    <property type="entry name" value="DHH_sf"/>
</dbReference>
<gene>
    <name evidence="1" type="ORF">DSLASN_00170</name>
</gene>
<evidence type="ECO:0000313" key="1">
    <source>
        <dbReference type="EMBL" id="BCS94385.1"/>
    </source>
</evidence>
<evidence type="ECO:0000313" key="2">
    <source>
        <dbReference type="Proteomes" id="UP001320148"/>
    </source>
</evidence>
<sequence>MTMRIVTRPDFDGVVCAVVLEESLTTTEPILWVEPNDMQQGKVEIRQGDAVANLPFDPGCSLWFDHHATNRVETPFEGAFEVVPSAAGLVWQYYRDRLEKDFSELIRQADRIDSADLTRDEVETPEHYPYVLLSMTIFGRKWEDGPYWDRLVGLLRTQPIEGVMADPEVKRRCEAVVAQNREYRRHLRSCTDVKEGVSITDFRGYDEAPEGNRFLVYAMYPEAVVSVKIRYVDRAKKRVVLSVGHSIFNVGCHVHAGHLLSQFNGGGHFGAAACTFDSAMADKLIPHIIGVLQENRPYEH</sequence>
<name>A0ABM7PA94_9BACT</name>
<keyword evidence="2" id="KW-1185">Reference proteome</keyword>
<dbReference type="EMBL" id="AP024488">
    <property type="protein sequence ID" value="BCS94385.1"/>
    <property type="molecule type" value="Genomic_DNA"/>
</dbReference>
<reference evidence="1 2" key="1">
    <citation type="submission" date="2021-02" db="EMBL/GenBank/DDBJ databases">
        <title>Complete genome of Desulfoluna sp. strain ASN36.</title>
        <authorList>
            <person name="Takahashi A."/>
            <person name="Kojima H."/>
            <person name="Fukui M."/>
        </authorList>
    </citation>
    <scope>NUCLEOTIDE SEQUENCE [LARGE SCALE GENOMIC DNA]</scope>
    <source>
        <strain evidence="1 2">ASN36</strain>
    </source>
</reference>
<accession>A0ABM7PA94</accession>
<dbReference type="Proteomes" id="UP001320148">
    <property type="component" value="Chromosome"/>
</dbReference>
<dbReference type="SUPFAM" id="SSF64182">
    <property type="entry name" value="DHH phosphoesterases"/>
    <property type="match status" value="1"/>
</dbReference>